<dbReference type="EMBL" id="JBFOHL010000001">
    <property type="protein sequence ID" value="MEW9622712.1"/>
    <property type="molecule type" value="Genomic_DNA"/>
</dbReference>
<dbReference type="Pfam" id="PF01432">
    <property type="entry name" value="Peptidase_M3"/>
    <property type="match status" value="1"/>
</dbReference>
<proteinExistence type="inferred from homology"/>
<comment type="cofactor">
    <cofactor evidence="7">
        <name>Zn(2+)</name>
        <dbReference type="ChEBI" id="CHEBI:29105"/>
    </cofactor>
    <text evidence="7">Binds 1 zinc ion.</text>
</comment>
<evidence type="ECO:0000313" key="11">
    <source>
        <dbReference type="EMBL" id="MEW9622712.1"/>
    </source>
</evidence>
<dbReference type="InterPro" id="IPR001567">
    <property type="entry name" value="Pept_M3A_M3B_dom"/>
</dbReference>
<organism evidence="11 12">
    <name type="scientific">Rhodanobacter geophilus</name>
    <dbReference type="NCBI Taxonomy" id="3162488"/>
    <lineage>
        <taxon>Bacteria</taxon>
        <taxon>Pseudomonadati</taxon>
        <taxon>Pseudomonadota</taxon>
        <taxon>Gammaproteobacteria</taxon>
        <taxon>Lysobacterales</taxon>
        <taxon>Rhodanobacteraceae</taxon>
        <taxon>Rhodanobacter</taxon>
    </lineage>
</organism>
<evidence type="ECO:0000256" key="2">
    <source>
        <dbReference type="ARBA" id="ARBA00022670"/>
    </source>
</evidence>
<dbReference type="PROSITE" id="PS51257">
    <property type="entry name" value="PROKAR_LIPOPROTEIN"/>
    <property type="match status" value="1"/>
</dbReference>
<evidence type="ECO:0000256" key="9">
    <source>
        <dbReference type="SAM" id="SignalP"/>
    </source>
</evidence>
<keyword evidence="11" id="KW-0121">Carboxypeptidase</keyword>
<evidence type="ECO:0000256" key="3">
    <source>
        <dbReference type="ARBA" id="ARBA00022723"/>
    </source>
</evidence>
<dbReference type="InterPro" id="IPR034005">
    <property type="entry name" value="M3A_DCP"/>
</dbReference>
<dbReference type="Proteomes" id="UP001556170">
    <property type="component" value="Unassembled WGS sequence"/>
</dbReference>
<dbReference type="InterPro" id="IPR045090">
    <property type="entry name" value="Pept_M3A_M3B"/>
</dbReference>
<comment type="caution">
    <text evidence="11">The sequence shown here is derived from an EMBL/GenBank/DDBJ whole genome shotgun (WGS) entry which is preliminary data.</text>
</comment>
<dbReference type="InterPro" id="IPR024077">
    <property type="entry name" value="Neurolysin/TOP_dom2"/>
</dbReference>
<feature type="signal peptide" evidence="9">
    <location>
        <begin position="1"/>
        <end position="16"/>
    </location>
</feature>
<dbReference type="InterPro" id="IPR024079">
    <property type="entry name" value="MetalloPept_cat_dom_sf"/>
</dbReference>
<name>A0ABV3QJG6_9GAMM</name>
<keyword evidence="12" id="KW-1185">Reference proteome</keyword>
<keyword evidence="2 7" id="KW-0645">Protease</keyword>
<evidence type="ECO:0000259" key="10">
    <source>
        <dbReference type="Pfam" id="PF01432"/>
    </source>
</evidence>
<evidence type="ECO:0000256" key="5">
    <source>
        <dbReference type="ARBA" id="ARBA00022833"/>
    </source>
</evidence>
<dbReference type="GO" id="GO:0004180">
    <property type="term" value="F:carboxypeptidase activity"/>
    <property type="evidence" value="ECO:0007669"/>
    <property type="project" value="UniProtKB-KW"/>
</dbReference>
<keyword evidence="9" id="KW-0732">Signal</keyword>
<dbReference type="Gene3D" id="1.10.1370.10">
    <property type="entry name" value="Neurolysin, domain 3"/>
    <property type="match status" value="1"/>
</dbReference>
<protein>
    <submittedName>
        <fullName evidence="11">Peptidyl-dipeptidase Dcp</fullName>
        <ecNumber evidence="11">3.4.15.5</ecNumber>
    </submittedName>
</protein>
<dbReference type="GO" id="GO:0008241">
    <property type="term" value="F:peptidyl-dipeptidase activity"/>
    <property type="evidence" value="ECO:0007669"/>
    <property type="project" value="UniProtKB-EC"/>
</dbReference>
<sequence length="739" mass="82169">MFRLRMIVIATSIALAACSQGPNDAGKPAPAPASTAPARPASAAAPVADANAANPFFTASTLPFQAPPFDKIKDGDYQPAIEKGMADQLAEWQQIADNPEPPTFENTYVALEKSGALLDRVLMVFNGVASANTDDTLQKVQEEEAPKLAAHQDALYLDGKLFERVQKVYDERGTLKLDPESLRLVEVTYRNFVHHGAKLSDADKARLKALNQQESTLEAQFNNKLLAAAKDSALVVDDKAKLDGLSDEDIAAAAQAAKDRGLAGKWVVTLQNTTQQPALQSLRDRATRKALYEASWNRAELGNADDTRDIIEQLAQIRAQEARLLGSPNYAAWTLQDQMAKTPEAVMSFMGKLAPAAVARAKQEAAAIQAQIDKDQAALHQPTFKLEPWDWQYYAEQVRKARYDLDESQIKPYFELDNVLQNGVFYAANQLYGLTFKERHDIPVYNPDVRVFEVFDKDGKSLALWYCDYFKRDNKNGGAWMDNFVGQSRLLGTRPVIYNVANFTKPAAGQPALLSWDDVITMFHEFGHALHGMFADEQYPSLSGTATARDFVEFPSQFNEHWASDPKVFANFAKNYQTGAPMPQALVDKMQKAGKFNSGYAMTELVAAAMLDMNWHMLGADAPRQDADKFEAAALKKDGVDLSYVPPRYRSSYFLHIWSNGYSAGYYAYLWTQMLADDAFQGFKEHGGLTAGNGQRFRDMILSRGNTEELSKLYKDWRGQDPSIEPMLINRGLKDAPKK</sequence>
<keyword evidence="3 7" id="KW-0479">Metal-binding</keyword>
<evidence type="ECO:0000256" key="8">
    <source>
        <dbReference type="SAM" id="MobiDB-lite"/>
    </source>
</evidence>
<feature type="region of interest" description="Disordered" evidence="8">
    <location>
        <begin position="21"/>
        <end position="42"/>
    </location>
</feature>
<dbReference type="Gene3D" id="3.40.390.10">
    <property type="entry name" value="Collagenase (Catalytic Domain)"/>
    <property type="match status" value="1"/>
</dbReference>
<keyword evidence="6 7" id="KW-0482">Metalloprotease</keyword>
<gene>
    <name evidence="11" type="primary">dcp</name>
    <name evidence="11" type="ORF">ABQJ56_00505</name>
</gene>
<evidence type="ECO:0000256" key="1">
    <source>
        <dbReference type="ARBA" id="ARBA00006040"/>
    </source>
</evidence>
<reference evidence="11 12" key="1">
    <citation type="submission" date="2024-06" db="EMBL/GenBank/DDBJ databases">
        <authorList>
            <person name="Woo H."/>
        </authorList>
    </citation>
    <scope>NUCLEOTIDE SEQUENCE [LARGE SCALE GENOMIC DNA]</scope>
    <source>
        <strain evidence="11 12">S2-g</strain>
    </source>
</reference>
<dbReference type="NCBIfam" id="NF007624">
    <property type="entry name" value="PRK10280.1"/>
    <property type="match status" value="1"/>
</dbReference>
<dbReference type="Gene3D" id="1.10.1370.40">
    <property type="match status" value="1"/>
</dbReference>
<dbReference type="SUPFAM" id="SSF55486">
    <property type="entry name" value="Metalloproteases ('zincins'), catalytic domain"/>
    <property type="match status" value="1"/>
</dbReference>
<keyword evidence="4 7" id="KW-0378">Hydrolase</keyword>
<dbReference type="PANTHER" id="PTHR43660">
    <property type="entry name" value="DIPEPTIDYL CARBOXYPEPTIDASE"/>
    <property type="match status" value="1"/>
</dbReference>
<comment type="similarity">
    <text evidence="1 7">Belongs to the peptidase M3 family.</text>
</comment>
<dbReference type="EC" id="3.4.15.5" evidence="11"/>
<evidence type="ECO:0000256" key="7">
    <source>
        <dbReference type="RuleBase" id="RU003435"/>
    </source>
</evidence>
<evidence type="ECO:0000313" key="12">
    <source>
        <dbReference type="Proteomes" id="UP001556170"/>
    </source>
</evidence>
<dbReference type="PANTHER" id="PTHR43660:SF1">
    <property type="entry name" value="DIPEPTIDYL CARBOXYPEPTIDASE"/>
    <property type="match status" value="1"/>
</dbReference>
<feature type="compositionally biased region" description="Low complexity" evidence="8">
    <location>
        <begin position="32"/>
        <end position="42"/>
    </location>
</feature>
<evidence type="ECO:0000256" key="4">
    <source>
        <dbReference type="ARBA" id="ARBA00022801"/>
    </source>
</evidence>
<keyword evidence="5 7" id="KW-0862">Zinc</keyword>
<feature type="chain" id="PRO_5046671875" evidence="9">
    <location>
        <begin position="17"/>
        <end position="739"/>
    </location>
</feature>
<evidence type="ECO:0000256" key="6">
    <source>
        <dbReference type="ARBA" id="ARBA00023049"/>
    </source>
</evidence>
<dbReference type="CDD" id="cd06456">
    <property type="entry name" value="M3A_DCP"/>
    <property type="match status" value="1"/>
</dbReference>
<accession>A0ABV3QJG6</accession>
<dbReference type="RefSeq" id="WP_367843028.1">
    <property type="nucleotide sequence ID" value="NZ_JBFOHL010000001.1"/>
</dbReference>
<feature type="domain" description="Peptidase M3A/M3B catalytic" evidence="10">
    <location>
        <begin position="279"/>
        <end position="731"/>
    </location>
</feature>